<feature type="region of interest" description="Disordered" evidence="7">
    <location>
        <begin position="455"/>
        <end position="495"/>
    </location>
</feature>
<feature type="repeat" description="TPR" evidence="6">
    <location>
        <begin position="300"/>
        <end position="333"/>
    </location>
</feature>
<dbReference type="GO" id="GO:0034080">
    <property type="term" value="P:CENP-A containing chromatin assembly"/>
    <property type="evidence" value="ECO:0007669"/>
    <property type="project" value="TreeGrafter"/>
</dbReference>
<evidence type="ECO:0000259" key="8">
    <source>
        <dbReference type="Pfam" id="PF10516"/>
    </source>
</evidence>
<comment type="similarity">
    <text evidence="2">Belongs to the NASP family.</text>
</comment>
<name>A0A8J2S665_9CRUS</name>
<evidence type="ECO:0000256" key="7">
    <source>
        <dbReference type="SAM" id="MobiDB-lite"/>
    </source>
</evidence>
<feature type="compositionally biased region" description="Polar residues" evidence="7">
    <location>
        <begin position="199"/>
        <end position="209"/>
    </location>
</feature>
<evidence type="ECO:0000256" key="2">
    <source>
        <dbReference type="ARBA" id="ARBA00008402"/>
    </source>
</evidence>
<reference evidence="9" key="1">
    <citation type="submission" date="2021-11" db="EMBL/GenBank/DDBJ databases">
        <authorList>
            <person name="Schell T."/>
        </authorList>
    </citation>
    <scope>NUCLEOTIDE SEQUENCE</scope>
    <source>
        <strain evidence="9">M5</strain>
    </source>
</reference>
<feature type="compositionally biased region" description="Acidic residues" evidence="7">
    <location>
        <begin position="111"/>
        <end position="132"/>
    </location>
</feature>
<dbReference type="PROSITE" id="PS50005">
    <property type="entry name" value="TPR"/>
    <property type="match status" value="1"/>
</dbReference>
<dbReference type="InterPro" id="IPR011990">
    <property type="entry name" value="TPR-like_helical_dom_sf"/>
</dbReference>
<dbReference type="InterPro" id="IPR019734">
    <property type="entry name" value="TPR_rpt"/>
</dbReference>
<dbReference type="PANTHER" id="PTHR15081">
    <property type="entry name" value="NUCLEAR AUTOANTIGENIC SPERM PROTEIN NASP -RELATED"/>
    <property type="match status" value="1"/>
</dbReference>
<dbReference type="InterPro" id="IPR051730">
    <property type="entry name" value="NASP-like"/>
</dbReference>
<keyword evidence="3" id="KW-0677">Repeat</keyword>
<feature type="compositionally biased region" description="Low complexity" evidence="7">
    <location>
        <begin position="1"/>
        <end position="24"/>
    </location>
</feature>
<feature type="domain" description="Tetratricopeptide SHNi-TPR" evidence="8">
    <location>
        <begin position="300"/>
        <end position="337"/>
    </location>
</feature>
<dbReference type="Pfam" id="PF10516">
    <property type="entry name" value="SHNi-TPR"/>
    <property type="match status" value="1"/>
</dbReference>
<accession>A0A8J2S665</accession>
<keyword evidence="4 6" id="KW-0802">TPR repeat</keyword>
<keyword evidence="10" id="KW-1185">Reference proteome</keyword>
<dbReference type="SMART" id="SM00028">
    <property type="entry name" value="TPR"/>
    <property type="match status" value="2"/>
</dbReference>
<dbReference type="OrthoDB" id="5587616at2759"/>
<organism evidence="9 10">
    <name type="scientific">Daphnia galeata</name>
    <dbReference type="NCBI Taxonomy" id="27404"/>
    <lineage>
        <taxon>Eukaryota</taxon>
        <taxon>Metazoa</taxon>
        <taxon>Ecdysozoa</taxon>
        <taxon>Arthropoda</taxon>
        <taxon>Crustacea</taxon>
        <taxon>Branchiopoda</taxon>
        <taxon>Diplostraca</taxon>
        <taxon>Cladocera</taxon>
        <taxon>Anomopoda</taxon>
        <taxon>Daphniidae</taxon>
        <taxon>Daphnia</taxon>
    </lineage>
</organism>
<feature type="compositionally biased region" description="Basic and acidic residues" evidence="7">
    <location>
        <begin position="210"/>
        <end position="221"/>
    </location>
</feature>
<evidence type="ECO:0000313" key="9">
    <source>
        <dbReference type="EMBL" id="CAH0111400.1"/>
    </source>
</evidence>
<dbReference type="Proteomes" id="UP000789390">
    <property type="component" value="Unassembled WGS sequence"/>
</dbReference>
<evidence type="ECO:0000256" key="3">
    <source>
        <dbReference type="ARBA" id="ARBA00022737"/>
    </source>
</evidence>
<dbReference type="InterPro" id="IPR019544">
    <property type="entry name" value="Tetratricopeptide_SHNi-TPR_dom"/>
</dbReference>
<comment type="caution">
    <text evidence="9">The sequence shown here is derived from an EMBL/GenBank/DDBJ whole genome shotgun (WGS) entry which is preliminary data.</text>
</comment>
<evidence type="ECO:0000256" key="6">
    <source>
        <dbReference type="PROSITE-ProRule" id="PRU00339"/>
    </source>
</evidence>
<keyword evidence="5" id="KW-0539">Nucleus</keyword>
<dbReference type="SUPFAM" id="SSF48452">
    <property type="entry name" value="TPR-like"/>
    <property type="match status" value="1"/>
</dbReference>
<evidence type="ECO:0000256" key="1">
    <source>
        <dbReference type="ARBA" id="ARBA00004123"/>
    </source>
</evidence>
<sequence length="511" mass="55113">MAEIPATTNGTSSETASSSGPVESSSKKEQITEIAMNLLVQGRRHLLVSDIPSALAALAESVQLLVEQYGEFADECAESYYYYGMALLEMARTDCDVLGDAVEGGEKAEGEDSESEDEENGEDEEESEDNEEVGEKAVNGEVETNGKTEKAVDSEAKEETAEVAKEEKPTAETAEPKTESEETSDVKTEDVEMKESEPSSEQTNGQSSESKSDDKVVEKSDGAQNGEKTVSKPKNEAKGKSLKAAGSSSGDKVDSVADDAEDVNTDEVPNLQLAWEVFEIAKNIYQRKAETDPAAKPKLADALIRLAEVAIESENYASAIEDLQKCLEIQKASFPADSRSVAETHYQLGVAFTFTTEFKEAVRSFESAASVIQLRIENLKNPTEKKPSMEEPRNLFHTIEGEIEELETLLPDIRDKIADTIDLEKEAIRKLAENGTNGAETSSNADVANGSMETHVALPSGESPNSGKPATDITHLIRKKRKPEENPEPEASAAKKICSDETAVVADAAAV</sequence>
<dbReference type="FunFam" id="1.25.40.10:FF:001598">
    <property type="entry name" value="Uncharacterized protein"/>
    <property type="match status" value="1"/>
</dbReference>
<dbReference type="EMBL" id="CAKKLH010000314">
    <property type="protein sequence ID" value="CAH0111400.1"/>
    <property type="molecule type" value="Genomic_DNA"/>
</dbReference>
<dbReference type="GO" id="GO:0042393">
    <property type="term" value="F:histone binding"/>
    <property type="evidence" value="ECO:0007669"/>
    <property type="project" value="TreeGrafter"/>
</dbReference>
<dbReference type="PANTHER" id="PTHR15081:SF1">
    <property type="entry name" value="NUCLEAR AUTOANTIGENIC SPERM PROTEIN"/>
    <property type="match status" value="1"/>
</dbReference>
<feature type="compositionally biased region" description="Basic and acidic residues" evidence="7">
    <location>
        <begin position="144"/>
        <end position="197"/>
    </location>
</feature>
<comment type="subcellular location">
    <subcellularLocation>
        <location evidence="1">Nucleus</location>
    </subcellularLocation>
</comment>
<evidence type="ECO:0000256" key="4">
    <source>
        <dbReference type="ARBA" id="ARBA00022803"/>
    </source>
</evidence>
<feature type="region of interest" description="Disordered" evidence="7">
    <location>
        <begin position="103"/>
        <end position="264"/>
    </location>
</feature>
<dbReference type="GO" id="GO:0005654">
    <property type="term" value="C:nucleoplasm"/>
    <property type="evidence" value="ECO:0007669"/>
    <property type="project" value="TreeGrafter"/>
</dbReference>
<dbReference type="AlphaFoldDB" id="A0A8J2S665"/>
<dbReference type="GO" id="GO:0006335">
    <property type="term" value="P:DNA replication-dependent chromatin assembly"/>
    <property type="evidence" value="ECO:0007669"/>
    <property type="project" value="TreeGrafter"/>
</dbReference>
<gene>
    <name evidence="9" type="ORF">DGAL_LOCUS15045</name>
</gene>
<feature type="compositionally biased region" description="Basic and acidic residues" evidence="7">
    <location>
        <begin position="229"/>
        <end position="239"/>
    </location>
</feature>
<dbReference type="Gene3D" id="1.25.40.10">
    <property type="entry name" value="Tetratricopeptide repeat domain"/>
    <property type="match status" value="1"/>
</dbReference>
<protein>
    <recommendedName>
        <fullName evidence="8">Tetratricopeptide SHNi-TPR domain-containing protein</fullName>
    </recommendedName>
</protein>
<evidence type="ECO:0000256" key="5">
    <source>
        <dbReference type="ARBA" id="ARBA00023242"/>
    </source>
</evidence>
<evidence type="ECO:0000313" key="10">
    <source>
        <dbReference type="Proteomes" id="UP000789390"/>
    </source>
</evidence>
<proteinExistence type="inferred from homology"/>
<feature type="region of interest" description="Disordered" evidence="7">
    <location>
        <begin position="1"/>
        <end position="29"/>
    </location>
</feature>